<proteinExistence type="predicted"/>
<keyword evidence="1" id="KW-0732">Signal</keyword>
<keyword evidence="3" id="KW-1185">Reference proteome</keyword>
<protein>
    <recommendedName>
        <fullName evidence="4">Circumsporozoite protein</fullName>
    </recommendedName>
</protein>
<evidence type="ECO:0000313" key="3">
    <source>
        <dbReference type="Proteomes" id="UP001304895"/>
    </source>
</evidence>
<feature type="signal peptide" evidence="1">
    <location>
        <begin position="1"/>
        <end position="17"/>
    </location>
</feature>
<organism evidence="2 3">
    <name type="scientific">Trichocladium antarcticum</name>
    <dbReference type="NCBI Taxonomy" id="1450529"/>
    <lineage>
        <taxon>Eukaryota</taxon>
        <taxon>Fungi</taxon>
        <taxon>Dikarya</taxon>
        <taxon>Ascomycota</taxon>
        <taxon>Pezizomycotina</taxon>
        <taxon>Sordariomycetes</taxon>
        <taxon>Sordariomycetidae</taxon>
        <taxon>Sordariales</taxon>
        <taxon>Chaetomiaceae</taxon>
        <taxon>Trichocladium</taxon>
    </lineage>
</organism>
<dbReference type="AlphaFoldDB" id="A0AAN6ZA12"/>
<evidence type="ECO:0008006" key="4">
    <source>
        <dbReference type="Google" id="ProtNLM"/>
    </source>
</evidence>
<sequence>MYSHIVVVAALLAAVDARFGQEGTVQAIISGLGNSGKPGEAPTLAGATPGVLLAGANACAKLELADKIVATLGNDPQVIAGAAALVAAEKNFNPFAVSIPALCSDAGLPATAELRGILPLVDPAVGGADVENANSATSLKIPLNADGLSVAGLASANGFSNFTTQGTDGATGGAPADGNAGNVDMSNGGNQTNPGAAATTTAALDCGTAVTTLTTVVVAGPAATPPADNNNNNVDNNAGALDFGSCVPTIKFVGGLGNRPATEFTFQAIDAKIQASQQEALNPNIITNRICDELTNICAASQAAKDACLKAKADILALGTRDASTAEKWNELLGFQGVDVGVNASV</sequence>
<evidence type="ECO:0000256" key="1">
    <source>
        <dbReference type="SAM" id="SignalP"/>
    </source>
</evidence>
<comment type="caution">
    <text evidence="2">The sequence shown here is derived from an EMBL/GenBank/DDBJ whole genome shotgun (WGS) entry which is preliminary data.</text>
</comment>
<name>A0AAN6ZA12_9PEZI</name>
<accession>A0AAN6ZA12</accession>
<evidence type="ECO:0000313" key="2">
    <source>
        <dbReference type="EMBL" id="KAK4130597.1"/>
    </source>
</evidence>
<gene>
    <name evidence="2" type="ORF">BT67DRAFT_390652</name>
</gene>
<reference evidence="2" key="1">
    <citation type="journal article" date="2023" name="Mol. Phylogenet. Evol.">
        <title>Genome-scale phylogeny and comparative genomics of the fungal order Sordariales.</title>
        <authorList>
            <person name="Hensen N."/>
            <person name="Bonometti L."/>
            <person name="Westerberg I."/>
            <person name="Brannstrom I.O."/>
            <person name="Guillou S."/>
            <person name="Cros-Aarteil S."/>
            <person name="Calhoun S."/>
            <person name="Haridas S."/>
            <person name="Kuo A."/>
            <person name="Mondo S."/>
            <person name="Pangilinan J."/>
            <person name="Riley R."/>
            <person name="LaButti K."/>
            <person name="Andreopoulos B."/>
            <person name="Lipzen A."/>
            <person name="Chen C."/>
            <person name="Yan M."/>
            <person name="Daum C."/>
            <person name="Ng V."/>
            <person name="Clum A."/>
            <person name="Steindorff A."/>
            <person name="Ohm R.A."/>
            <person name="Martin F."/>
            <person name="Silar P."/>
            <person name="Natvig D.O."/>
            <person name="Lalanne C."/>
            <person name="Gautier V."/>
            <person name="Ament-Velasquez S.L."/>
            <person name="Kruys A."/>
            <person name="Hutchinson M.I."/>
            <person name="Powell A.J."/>
            <person name="Barry K."/>
            <person name="Miller A.N."/>
            <person name="Grigoriev I.V."/>
            <person name="Debuchy R."/>
            <person name="Gladieux P."/>
            <person name="Hiltunen Thoren M."/>
            <person name="Johannesson H."/>
        </authorList>
    </citation>
    <scope>NUCLEOTIDE SEQUENCE</scope>
    <source>
        <strain evidence="2">CBS 123565</strain>
    </source>
</reference>
<feature type="chain" id="PRO_5043046240" description="Circumsporozoite protein" evidence="1">
    <location>
        <begin position="18"/>
        <end position="346"/>
    </location>
</feature>
<dbReference type="Proteomes" id="UP001304895">
    <property type="component" value="Unassembled WGS sequence"/>
</dbReference>
<dbReference type="EMBL" id="MU853434">
    <property type="protein sequence ID" value="KAK4130597.1"/>
    <property type="molecule type" value="Genomic_DNA"/>
</dbReference>
<reference evidence="2" key="2">
    <citation type="submission" date="2023-05" db="EMBL/GenBank/DDBJ databases">
        <authorList>
            <consortium name="Lawrence Berkeley National Laboratory"/>
            <person name="Steindorff A."/>
            <person name="Hensen N."/>
            <person name="Bonometti L."/>
            <person name="Westerberg I."/>
            <person name="Brannstrom I.O."/>
            <person name="Guillou S."/>
            <person name="Cros-Aarteil S."/>
            <person name="Calhoun S."/>
            <person name="Haridas S."/>
            <person name="Kuo A."/>
            <person name="Mondo S."/>
            <person name="Pangilinan J."/>
            <person name="Riley R."/>
            <person name="Labutti K."/>
            <person name="Andreopoulos B."/>
            <person name="Lipzen A."/>
            <person name="Chen C."/>
            <person name="Yanf M."/>
            <person name="Daum C."/>
            <person name="Ng V."/>
            <person name="Clum A."/>
            <person name="Ohm R."/>
            <person name="Martin F."/>
            <person name="Silar P."/>
            <person name="Natvig D."/>
            <person name="Lalanne C."/>
            <person name="Gautier V."/>
            <person name="Ament-Velasquez S.L."/>
            <person name="Kruys A."/>
            <person name="Hutchinson M.I."/>
            <person name="Powell A.J."/>
            <person name="Barry K."/>
            <person name="Miller A.N."/>
            <person name="Grigoriev I.V."/>
            <person name="Debuchy R."/>
            <person name="Gladieux P."/>
            <person name="Thoren M.H."/>
            <person name="Johannesson H."/>
        </authorList>
    </citation>
    <scope>NUCLEOTIDE SEQUENCE</scope>
    <source>
        <strain evidence="2">CBS 123565</strain>
    </source>
</reference>